<dbReference type="EMBL" id="WIXP02000006">
    <property type="protein sequence ID" value="KAF6209093.1"/>
    <property type="molecule type" value="Genomic_DNA"/>
</dbReference>
<reference evidence="2" key="1">
    <citation type="journal article" date="2021" name="Mol. Ecol. Resour.">
        <title>Apolygus lucorum genome provides insights into omnivorousness and mesophyll feeding.</title>
        <authorList>
            <person name="Liu Y."/>
            <person name="Liu H."/>
            <person name="Wang H."/>
            <person name="Huang T."/>
            <person name="Liu B."/>
            <person name="Yang B."/>
            <person name="Yin L."/>
            <person name="Li B."/>
            <person name="Zhang Y."/>
            <person name="Zhang S."/>
            <person name="Jiang F."/>
            <person name="Zhang X."/>
            <person name="Ren Y."/>
            <person name="Wang B."/>
            <person name="Wang S."/>
            <person name="Lu Y."/>
            <person name="Wu K."/>
            <person name="Fan W."/>
            <person name="Wang G."/>
        </authorList>
    </citation>
    <scope>NUCLEOTIDE SEQUENCE</scope>
    <source>
        <strain evidence="2">12Hb</strain>
    </source>
</reference>
<evidence type="ECO:0000313" key="4">
    <source>
        <dbReference type="Proteomes" id="UP000466442"/>
    </source>
</evidence>
<evidence type="ECO:0000313" key="3">
    <source>
        <dbReference type="EMBL" id="KAF6209093.1"/>
    </source>
</evidence>
<evidence type="ECO:0000256" key="1">
    <source>
        <dbReference type="SAM" id="MobiDB-lite"/>
    </source>
</evidence>
<dbReference type="AlphaFoldDB" id="A0A8S9XJ94"/>
<accession>A0A8S9XJ94</accession>
<comment type="caution">
    <text evidence="2">The sequence shown here is derived from an EMBL/GenBank/DDBJ whole genome shotgun (WGS) entry which is preliminary data.</text>
</comment>
<evidence type="ECO:0000313" key="2">
    <source>
        <dbReference type="EMBL" id="KAF6209082.1"/>
    </source>
</evidence>
<proteinExistence type="predicted"/>
<name>A0A8S9XJ94_APOLU</name>
<feature type="region of interest" description="Disordered" evidence="1">
    <location>
        <begin position="1"/>
        <end position="26"/>
    </location>
</feature>
<sequence length="98" mass="10874">MNSNSRPTGPAAPAATPAVAPAAPATARSDVYMKGRTWGGHPIIVAGGRRYVVCWRNSQHIVPLGRMDRHDRRCHRVHNDGPVYAPWTPFGWSEECWE</sequence>
<dbReference type="Proteomes" id="UP000466442">
    <property type="component" value="Unassembled WGS sequence"/>
</dbReference>
<gene>
    <name evidence="2" type="ORF">GE061_014825</name>
    <name evidence="3" type="ORF">GE061_014836</name>
</gene>
<dbReference type="EMBL" id="WIXP02000006">
    <property type="protein sequence ID" value="KAF6209082.1"/>
    <property type="molecule type" value="Genomic_DNA"/>
</dbReference>
<keyword evidence="4" id="KW-1185">Reference proteome</keyword>
<feature type="compositionally biased region" description="Low complexity" evidence="1">
    <location>
        <begin position="7"/>
        <end position="26"/>
    </location>
</feature>
<organism evidence="2 4">
    <name type="scientific">Apolygus lucorum</name>
    <name type="common">Small green plant bug</name>
    <name type="synonym">Lygocoris lucorum</name>
    <dbReference type="NCBI Taxonomy" id="248454"/>
    <lineage>
        <taxon>Eukaryota</taxon>
        <taxon>Metazoa</taxon>
        <taxon>Ecdysozoa</taxon>
        <taxon>Arthropoda</taxon>
        <taxon>Hexapoda</taxon>
        <taxon>Insecta</taxon>
        <taxon>Pterygota</taxon>
        <taxon>Neoptera</taxon>
        <taxon>Paraneoptera</taxon>
        <taxon>Hemiptera</taxon>
        <taxon>Heteroptera</taxon>
        <taxon>Panheteroptera</taxon>
        <taxon>Cimicomorpha</taxon>
        <taxon>Miridae</taxon>
        <taxon>Mirini</taxon>
        <taxon>Apolygus</taxon>
    </lineage>
</organism>
<protein>
    <submittedName>
        <fullName evidence="2">Uncharacterized protein</fullName>
    </submittedName>
</protein>